<dbReference type="PANTHER" id="PTHR47660">
    <property type="entry name" value="TRANSCRIPTION FACTOR WITH C2H2 AND ZN(2)-CYS(6) DNA BINDING DOMAIN (EUROFUNG)-RELATED-RELATED"/>
    <property type="match status" value="1"/>
</dbReference>
<dbReference type="CDD" id="cd12148">
    <property type="entry name" value="fungal_TF_MHR"/>
    <property type="match status" value="1"/>
</dbReference>
<dbReference type="Proteomes" id="UP001150904">
    <property type="component" value="Unassembled WGS sequence"/>
</dbReference>
<evidence type="ECO:0000256" key="4">
    <source>
        <dbReference type="ARBA" id="ARBA00023163"/>
    </source>
</evidence>
<dbReference type="GO" id="GO:0003677">
    <property type="term" value="F:DNA binding"/>
    <property type="evidence" value="ECO:0007669"/>
    <property type="project" value="InterPro"/>
</dbReference>
<reference evidence="7" key="1">
    <citation type="submission" date="2022-12" db="EMBL/GenBank/DDBJ databases">
        <authorList>
            <person name="Petersen C."/>
        </authorList>
    </citation>
    <scope>NUCLEOTIDE SEQUENCE</scope>
    <source>
        <strain evidence="7">IBT 15544</strain>
    </source>
</reference>
<evidence type="ECO:0000313" key="7">
    <source>
        <dbReference type="EMBL" id="KAJ5190354.1"/>
    </source>
</evidence>
<keyword evidence="8" id="KW-1185">Reference proteome</keyword>
<evidence type="ECO:0000256" key="5">
    <source>
        <dbReference type="ARBA" id="ARBA00023242"/>
    </source>
</evidence>
<evidence type="ECO:0000256" key="2">
    <source>
        <dbReference type="ARBA" id="ARBA00022833"/>
    </source>
</evidence>
<proteinExistence type="predicted"/>
<dbReference type="Pfam" id="PF04082">
    <property type="entry name" value="Fungal_trans"/>
    <property type="match status" value="1"/>
</dbReference>
<protein>
    <recommendedName>
        <fullName evidence="6">Xylanolytic transcriptional activator regulatory domain-containing protein</fullName>
    </recommendedName>
</protein>
<dbReference type="EMBL" id="JAPQKR010000016">
    <property type="protein sequence ID" value="KAJ5190354.1"/>
    <property type="molecule type" value="Genomic_DNA"/>
</dbReference>
<keyword evidence="3" id="KW-0805">Transcription regulation</keyword>
<gene>
    <name evidence="7" type="ORF">N7498_009339</name>
</gene>
<accession>A0A9W9J5X5</accession>
<sequence length="585" mass="66282">MLQNPSAIQWDTDLDAQVPNWLAGEDFDLNALNSSVLASAINDIPLLVCHDDETTVWSLSDPPINVDEDREEYRTRQHWFSFIPAGDTGHATPDMMPERTEVDDQYREGLSRCLQQRVMAEPLPSTEFLNQCVQMYFTRFSPIFPVVHPSTFRPSPKHSLLLLSICSVGCLFVGSNYAIAQGSRIFERLHKAILASWEKYFAKGKEETLAMIQAALIGQTFAILSGNPRHLLIAQAFHGTVVNWARRCKMFQVRQADDLLPGGGLSVWTLEQRWKSWAHAEEQIRVATGHYIQDTELSTLLMSRPVLKHSSSVIPVTSSDSLWEAKFTSGWNALNEERKATTPSKSEFTEVSGFTQFTMLEGLIASVVDNRSLNTGLREDVREEFERWLSRFYDNFLKGNAPRSSSPFCLELLWHSAYLALFVDFDRLELVTGREGYAQSLLHLDYIQKWACSQDGRRCALHGALILRKAQDMTLGVEPAIHVPRVLYQAAMVWFAYLKFGLDNHDSPKDFSELTSLNVNCQALLFESNGFKISRPKIKESSTLSGLVDLLRRIGHWGISRKFADQLVWMMQGNTEEESSSSTLL</sequence>
<dbReference type="GeneID" id="83183696"/>
<dbReference type="GO" id="GO:0008270">
    <property type="term" value="F:zinc ion binding"/>
    <property type="evidence" value="ECO:0007669"/>
    <property type="project" value="InterPro"/>
</dbReference>
<evidence type="ECO:0000256" key="3">
    <source>
        <dbReference type="ARBA" id="ARBA00023015"/>
    </source>
</evidence>
<reference evidence="7" key="2">
    <citation type="journal article" date="2023" name="IMA Fungus">
        <title>Comparative genomic study of the Penicillium genus elucidates a diverse pangenome and 15 lateral gene transfer events.</title>
        <authorList>
            <person name="Petersen C."/>
            <person name="Sorensen T."/>
            <person name="Nielsen M.R."/>
            <person name="Sondergaard T.E."/>
            <person name="Sorensen J.L."/>
            <person name="Fitzpatrick D.A."/>
            <person name="Frisvad J.C."/>
            <person name="Nielsen K.L."/>
        </authorList>
    </citation>
    <scope>NUCLEOTIDE SEQUENCE</scope>
    <source>
        <strain evidence="7">IBT 15544</strain>
    </source>
</reference>
<dbReference type="OrthoDB" id="10018191at2759"/>
<dbReference type="GO" id="GO:0006351">
    <property type="term" value="P:DNA-templated transcription"/>
    <property type="evidence" value="ECO:0007669"/>
    <property type="project" value="InterPro"/>
</dbReference>
<evidence type="ECO:0000256" key="1">
    <source>
        <dbReference type="ARBA" id="ARBA00022723"/>
    </source>
</evidence>
<name>A0A9W9J5X5_9EURO</name>
<keyword evidence="1" id="KW-0479">Metal-binding</keyword>
<feature type="domain" description="Xylanolytic transcriptional activator regulatory" evidence="6">
    <location>
        <begin position="134"/>
        <end position="369"/>
    </location>
</feature>
<dbReference type="PANTHER" id="PTHR47660:SF7">
    <property type="entry name" value="TRANSCRIPTION FACTOR WITH C2H2 AND ZN(2)-CYS(6) DNA BINDING DOMAIN (EUROFUNG)"/>
    <property type="match status" value="1"/>
</dbReference>
<evidence type="ECO:0000259" key="6">
    <source>
        <dbReference type="Pfam" id="PF04082"/>
    </source>
</evidence>
<dbReference type="RefSeq" id="XP_058303294.1">
    <property type="nucleotide sequence ID" value="XM_058456395.1"/>
</dbReference>
<evidence type="ECO:0000313" key="8">
    <source>
        <dbReference type="Proteomes" id="UP001150904"/>
    </source>
</evidence>
<organism evidence="7 8">
    <name type="scientific">Penicillium cinerascens</name>
    <dbReference type="NCBI Taxonomy" id="70096"/>
    <lineage>
        <taxon>Eukaryota</taxon>
        <taxon>Fungi</taxon>
        <taxon>Dikarya</taxon>
        <taxon>Ascomycota</taxon>
        <taxon>Pezizomycotina</taxon>
        <taxon>Eurotiomycetes</taxon>
        <taxon>Eurotiomycetidae</taxon>
        <taxon>Eurotiales</taxon>
        <taxon>Aspergillaceae</taxon>
        <taxon>Penicillium</taxon>
    </lineage>
</organism>
<keyword evidence="2" id="KW-0862">Zinc</keyword>
<keyword evidence="4" id="KW-0804">Transcription</keyword>
<comment type="caution">
    <text evidence="7">The sequence shown here is derived from an EMBL/GenBank/DDBJ whole genome shotgun (WGS) entry which is preliminary data.</text>
</comment>
<dbReference type="InterPro" id="IPR007219">
    <property type="entry name" value="XnlR_reg_dom"/>
</dbReference>
<dbReference type="AlphaFoldDB" id="A0A9W9J5X5"/>
<keyword evidence="5" id="KW-0539">Nucleus</keyword>